<protein>
    <submittedName>
        <fullName evidence="1">Uncharacterized protein</fullName>
    </submittedName>
</protein>
<reference evidence="1 2" key="1">
    <citation type="submission" date="2013-12" db="EMBL/GenBank/DDBJ databases">
        <authorList>
            <person name="Zelazny A."/>
            <person name="Olivier K."/>
            <person name="Holland S."/>
            <person name="Lenaerts A."/>
            <person name="Ordway D."/>
            <person name="DeGroote M.A."/>
            <person name="Parker T."/>
            <person name="Sizemore C."/>
            <person name="Tallon L.J."/>
            <person name="Sadzewicz L.K."/>
            <person name="Sengamalay N."/>
            <person name="Fraser C.M."/>
            <person name="Hine E."/>
            <person name="Shefchek K.A."/>
            <person name="Das S.P."/>
            <person name="Tettelin H."/>
        </authorList>
    </citation>
    <scope>NUCLEOTIDE SEQUENCE [LARGE SCALE GENOMIC DNA]</scope>
    <source>
        <strain evidence="1 2">1513</strain>
    </source>
</reference>
<dbReference type="PATRIC" id="fig|1299321.3.peg.1821"/>
<dbReference type="Proteomes" id="UP000023351">
    <property type="component" value="Unassembled WGS sequence"/>
</dbReference>
<comment type="caution">
    <text evidence="1">The sequence shown here is derived from an EMBL/GenBank/DDBJ whole genome shotgun (WGS) entry which is preliminary data.</text>
</comment>
<evidence type="ECO:0000313" key="1">
    <source>
        <dbReference type="EMBL" id="EUA71138.1"/>
    </source>
</evidence>
<organism evidence="1 2">
    <name type="scientific">Mycobacteroides abscessus subsp. bolletii 1513</name>
    <dbReference type="NCBI Taxonomy" id="1299321"/>
    <lineage>
        <taxon>Bacteria</taxon>
        <taxon>Bacillati</taxon>
        <taxon>Actinomycetota</taxon>
        <taxon>Actinomycetes</taxon>
        <taxon>Mycobacteriales</taxon>
        <taxon>Mycobacteriaceae</taxon>
        <taxon>Mycobacteroides</taxon>
        <taxon>Mycobacteroides abscessus</taxon>
    </lineage>
</organism>
<dbReference type="EMBL" id="JAOJ01000002">
    <property type="protein sequence ID" value="EUA71138.1"/>
    <property type="molecule type" value="Genomic_DNA"/>
</dbReference>
<dbReference type="AlphaFoldDB" id="X8DTT9"/>
<proteinExistence type="predicted"/>
<gene>
    <name evidence="1" type="ORF">I540_1891</name>
</gene>
<sequence length="141" mass="15647">MLRPTEATTDSSCQAVGKLLKYSNDEMARIQKHNEKVAETRDAERQDEAIPMYQKWAATIRDYAEQISDPEVKGVAVQMADAADEVTEREIQFLGKPAPGQSREQHVQESTDQIVAAGRKVKDAEAKLQSRCPVGSSNTEL</sequence>
<evidence type="ECO:0000313" key="2">
    <source>
        <dbReference type="Proteomes" id="UP000023351"/>
    </source>
</evidence>
<name>X8DTT9_9MYCO</name>
<accession>X8DTT9</accession>